<feature type="compositionally biased region" description="Low complexity" evidence="1">
    <location>
        <begin position="91"/>
        <end position="105"/>
    </location>
</feature>
<evidence type="ECO:0000256" key="1">
    <source>
        <dbReference type="SAM" id="MobiDB-lite"/>
    </source>
</evidence>
<accession>A0A2S6CCE5</accession>
<feature type="compositionally biased region" description="Polar residues" evidence="1">
    <location>
        <begin position="205"/>
        <end position="218"/>
    </location>
</feature>
<dbReference type="EMBL" id="PNEN01000495">
    <property type="protein sequence ID" value="PPJ57390.1"/>
    <property type="molecule type" value="Genomic_DNA"/>
</dbReference>
<feature type="region of interest" description="Disordered" evidence="1">
    <location>
        <begin position="577"/>
        <end position="607"/>
    </location>
</feature>
<feature type="region of interest" description="Disordered" evidence="1">
    <location>
        <begin position="86"/>
        <end position="230"/>
    </location>
</feature>
<evidence type="ECO:0000313" key="3">
    <source>
        <dbReference type="Proteomes" id="UP000237631"/>
    </source>
</evidence>
<dbReference type="AlphaFoldDB" id="A0A2S6CCE5"/>
<protein>
    <submittedName>
        <fullName evidence="2">Uncharacterized protein</fullName>
    </submittedName>
</protein>
<feature type="region of interest" description="Disordered" evidence="1">
    <location>
        <begin position="27"/>
        <end position="49"/>
    </location>
</feature>
<gene>
    <name evidence="2" type="ORF">CBER1_01380</name>
</gene>
<feature type="compositionally biased region" description="Basic and acidic residues" evidence="1">
    <location>
        <begin position="130"/>
        <end position="142"/>
    </location>
</feature>
<comment type="caution">
    <text evidence="2">The sequence shown here is derived from an EMBL/GenBank/DDBJ whole genome shotgun (WGS) entry which is preliminary data.</text>
</comment>
<feature type="compositionally biased region" description="Low complexity" evidence="1">
    <location>
        <begin position="587"/>
        <end position="605"/>
    </location>
</feature>
<name>A0A2S6CCE5_9PEZI</name>
<reference evidence="3" key="1">
    <citation type="journal article" date="2017" name="bioRxiv">
        <title>Conservation of a gene cluster reveals novel cercosporin biosynthetic mechanisms and extends production to the genus Colletotrichum.</title>
        <authorList>
            <person name="de Jonge R."/>
            <person name="Ebert M.K."/>
            <person name="Huitt-Roehl C.R."/>
            <person name="Pal P."/>
            <person name="Suttle J.C."/>
            <person name="Spanner R.E."/>
            <person name="Neubauer J.D."/>
            <person name="Jurick W.M.II."/>
            <person name="Stott K.A."/>
            <person name="Secor G.A."/>
            <person name="Thomma B.P.H.J."/>
            <person name="Van de Peer Y."/>
            <person name="Townsend C.A."/>
            <person name="Bolton M.D."/>
        </authorList>
    </citation>
    <scope>NUCLEOTIDE SEQUENCE [LARGE SCALE GENOMIC DNA]</scope>
    <source>
        <strain evidence="3">CBS538.71</strain>
    </source>
</reference>
<organism evidence="2 3">
    <name type="scientific">Cercospora berteroae</name>
    <dbReference type="NCBI Taxonomy" id="357750"/>
    <lineage>
        <taxon>Eukaryota</taxon>
        <taxon>Fungi</taxon>
        <taxon>Dikarya</taxon>
        <taxon>Ascomycota</taxon>
        <taxon>Pezizomycotina</taxon>
        <taxon>Dothideomycetes</taxon>
        <taxon>Dothideomycetidae</taxon>
        <taxon>Mycosphaerellales</taxon>
        <taxon>Mycosphaerellaceae</taxon>
        <taxon>Cercospora</taxon>
    </lineage>
</organism>
<keyword evidence="3" id="KW-1185">Reference proteome</keyword>
<feature type="compositionally biased region" description="Low complexity" evidence="1">
    <location>
        <begin position="154"/>
        <end position="171"/>
    </location>
</feature>
<feature type="region of interest" description="Disordered" evidence="1">
    <location>
        <begin position="254"/>
        <end position="274"/>
    </location>
</feature>
<evidence type="ECO:0000313" key="2">
    <source>
        <dbReference type="EMBL" id="PPJ57390.1"/>
    </source>
</evidence>
<sequence length="683" mass="73857">MLGRRYELGDIWSGTMAPTHLTLFPSSAAGLPRKSSMKKNNKTPNTDGQLNLKGVAFQVVGATSTTPKIQAASETFQHSLFCDPSVASPKSAQSPMSSATSPSTTHLGPMRRTSRTRRRSSPIIEGPDFVGEHVAQEDKLSDLPRNTHFGSTTPPRRSLSSASQRQRLQPANISTQITSRAAHELITPVDEKDAVSPLPEKTRFRSTSPKQDYNTYIRTDSPARSPGFAPPMRSIFPQYDPGRPLDHQSYYPTARAQSPPAYHSPVASSIGSPVQRQELKRYDSAVGLVDGYEHIPAAGHADLEALWKASIDSYPCDGRKVQYNLYQATSDPSIKLAIGTSHEDLMYSMTRQSTSGMSPKRYALRKHCPTAPCSSPVSELVLPEKSEDPRAKELEVTTVFPQTAAMAAIEAVADSPRARNIATFDPSAQSAEAARLAQDAVAEAHQEYACDLINRSRKRDALSSTVEAHYDLKHPQLGVCAITVTKSHRSTGGAGAKISFHHPSATPAAVSADTLNLAFLDFSHDACVLDLPGLLALDSRFVVDTVISALLAVAVIENEALVREQITFAAPPVQHPVASASKDKKTSATATKPSRRSSVGSTASSKTNFLARRKEKKEIKEMIAVQPPIKEEKEEFPGFTRAVLGLVGLGIKGSWWVAKTSVKVAVKGVKMARKSAEGPPDLR</sequence>
<dbReference type="OrthoDB" id="5383338at2759"/>
<dbReference type="Proteomes" id="UP000237631">
    <property type="component" value="Unassembled WGS sequence"/>
</dbReference>
<proteinExistence type="predicted"/>